<sequence length="78" mass="8393">MNEVAEDATAESARASTFRAICRNLVHSEPFSGPKFSWGDGEISTVFDDQAPKWGAVSRPVALATSHHVAYLATRTAT</sequence>
<accession>A0A840QKT1</accession>
<organism evidence="1 2">
    <name type="scientific">Saccharopolyspora phatthalungensis</name>
    <dbReference type="NCBI Taxonomy" id="664693"/>
    <lineage>
        <taxon>Bacteria</taxon>
        <taxon>Bacillati</taxon>
        <taxon>Actinomycetota</taxon>
        <taxon>Actinomycetes</taxon>
        <taxon>Pseudonocardiales</taxon>
        <taxon>Pseudonocardiaceae</taxon>
        <taxon>Saccharopolyspora</taxon>
    </lineage>
</organism>
<proteinExistence type="predicted"/>
<protein>
    <submittedName>
        <fullName evidence="1">Uncharacterized protein</fullName>
    </submittedName>
</protein>
<evidence type="ECO:0000313" key="2">
    <source>
        <dbReference type="Proteomes" id="UP000584374"/>
    </source>
</evidence>
<dbReference type="AlphaFoldDB" id="A0A840QKT1"/>
<reference evidence="1 2" key="1">
    <citation type="submission" date="2020-08" db="EMBL/GenBank/DDBJ databases">
        <title>Sequencing the genomes of 1000 actinobacteria strains.</title>
        <authorList>
            <person name="Klenk H.-P."/>
        </authorList>
    </citation>
    <scope>NUCLEOTIDE SEQUENCE [LARGE SCALE GENOMIC DNA]</scope>
    <source>
        <strain evidence="1 2">DSM 45584</strain>
    </source>
</reference>
<dbReference type="Pfam" id="PF14350">
    <property type="entry name" value="Beta_protein"/>
    <property type="match status" value="1"/>
</dbReference>
<keyword evidence="2" id="KW-1185">Reference proteome</keyword>
<name>A0A840QKT1_9PSEU</name>
<dbReference type="InterPro" id="IPR025683">
    <property type="entry name" value="Protein_beta"/>
</dbReference>
<dbReference type="EMBL" id="JACHIW010000002">
    <property type="protein sequence ID" value="MBB5159323.1"/>
    <property type="molecule type" value="Genomic_DNA"/>
</dbReference>
<comment type="caution">
    <text evidence="1">The sequence shown here is derived from an EMBL/GenBank/DDBJ whole genome shotgun (WGS) entry which is preliminary data.</text>
</comment>
<gene>
    <name evidence="1" type="ORF">BJ970_006922</name>
</gene>
<dbReference type="Proteomes" id="UP000584374">
    <property type="component" value="Unassembled WGS sequence"/>
</dbReference>
<evidence type="ECO:0000313" key="1">
    <source>
        <dbReference type="EMBL" id="MBB5159323.1"/>
    </source>
</evidence>